<dbReference type="Gene3D" id="3.90.226.10">
    <property type="entry name" value="2-enoyl-CoA Hydratase, Chain A, domain 1"/>
    <property type="match status" value="1"/>
</dbReference>
<evidence type="ECO:0000256" key="1">
    <source>
        <dbReference type="ARBA" id="ARBA00008683"/>
    </source>
</evidence>
<dbReference type="PANTHER" id="PTHR42987">
    <property type="entry name" value="PEPTIDASE S49"/>
    <property type="match status" value="1"/>
</dbReference>
<dbReference type="Proteomes" id="UP000464178">
    <property type="component" value="Chromosome"/>
</dbReference>
<reference evidence="4 5" key="1">
    <citation type="submission" date="2019-05" db="EMBL/GenBank/DDBJ databases">
        <authorList>
            <consortium name="Science for Life Laboratories"/>
        </authorList>
    </citation>
    <scope>NUCLEOTIDE SEQUENCE [LARGE SCALE GENOMIC DNA]</scope>
    <source>
        <strain evidence="4">Soil9</strain>
    </source>
</reference>
<dbReference type="SUPFAM" id="SSF52096">
    <property type="entry name" value="ClpP/crotonase"/>
    <property type="match status" value="1"/>
</dbReference>
<feature type="region of interest" description="Disordered" evidence="2">
    <location>
        <begin position="671"/>
        <end position="694"/>
    </location>
</feature>
<dbReference type="InterPro" id="IPR029045">
    <property type="entry name" value="ClpP/crotonase-like_dom_sf"/>
</dbReference>
<dbReference type="KEGG" id="gms:SOIL9_00110"/>
<dbReference type="PANTHER" id="PTHR42987:SF4">
    <property type="entry name" value="PROTEASE SOHB-RELATED"/>
    <property type="match status" value="1"/>
</dbReference>
<keyword evidence="5" id="KW-1185">Reference proteome</keyword>
<accession>A0A6P2DBU0</accession>
<dbReference type="InterPro" id="IPR033855">
    <property type="entry name" value="Protein_C"/>
</dbReference>
<dbReference type="AlphaFoldDB" id="A0A6P2DBU0"/>
<sequence length="815" mass="85376">MRPELNTLTVPTFPRATDYAGVWAIEPSAGAALWSLAQRMDLAAHVSAAESPKLAAAEPYQTVKAGAGQQIAVIPIAGALMKAQGSMSSATSTVAARRAVRKAAADPDVSAILLHVDSPGGTVSGTADLAADVKAASKQKPVWAFAEDLCASAAYWIASQADQIFANTATAMIGSIGTLAVVYDLSGAAEQQGIKALVFGTGPIKGAGTPGAPVTEEQQAYFRDLVEGSQKSFDAAVQKSRALTDKQLAAAKTGGVFGAPEALERKLIDGIQSFDQTVAGLAAEARRANRSSTTRATGPIPDRSAAVEENVVPTQTAAGTVPTVVVAQVPAPSANDPIALMRQQAAAEVERISGINRVCGTNTTLAAQAIREGWAVERAELSALRASLASGVSAANPHAGPALNFGRGRWRMGAEAAPGVSASEALEAALRMTLGRNVDRDYRAEVCQAAHESFRNFGLQQVLMLAAIQNGYPGSPGERVTGSNLRAVLKAAFTGSDGSVDLRAAGVSNISMSGILGNVANKELLSGYVEEDMTWKEIAAVKSVSNFQQVTSYRMLDDMEYEELGPDGKIKHGTAGQESYTRQARTYAKMFTLARTDIINDDLGAFDDIRTRLGRGSSKKFNKIFWAKFINNATFFTAGRTNYISGSTTNLGTDGVGLGLGVQAFRKMKSPSADGTKAVNADTQNPVGSAPGGRPEILLVPPELEGIAEVLYRNQNLGAVASNTANIYANKYRPVVAWQLSDPAYTGYSATAWHLLNNPAYLAAVVVSFLNGNMSPTVESADADFDELGVRFRGVHDFGCDQAEYLAGVKSKGAA</sequence>
<evidence type="ECO:0000259" key="3">
    <source>
        <dbReference type="Pfam" id="PF01343"/>
    </source>
</evidence>
<dbReference type="Pfam" id="PF01343">
    <property type="entry name" value="Peptidase_S49"/>
    <property type="match status" value="1"/>
</dbReference>
<dbReference type="Pfam" id="PF25209">
    <property type="entry name" value="Phage_capsid_4"/>
    <property type="match status" value="1"/>
</dbReference>
<dbReference type="RefSeq" id="WP_162671824.1">
    <property type="nucleotide sequence ID" value="NZ_LR593886.1"/>
</dbReference>
<dbReference type="Gene3D" id="6.20.330.10">
    <property type="match status" value="1"/>
</dbReference>
<dbReference type="CDD" id="cd07022">
    <property type="entry name" value="S49_Sppa_36K_type"/>
    <property type="match status" value="1"/>
</dbReference>
<dbReference type="GO" id="GO:0006508">
    <property type="term" value="P:proteolysis"/>
    <property type="evidence" value="ECO:0007669"/>
    <property type="project" value="InterPro"/>
</dbReference>
<name>A0A6P2DBU0_9BACT</name>
<gene>
    <name evidence="4" type="ORF">SOIL9_00110</name>
</gene>
<dbReference type="InterPro" id="IPR002142">
    <property type="entry name" value="Peptidase_S49"/>
</dbReference>
<organism evidence="4 5">
    <name type="scientific">Gemmata massiliana</name>
    <dbReference type="NCBI Taxonomy" id="1210884"/>
    <lineage>
        <taxon>Bacteria</taxon>
        <taxon>Pseudomonadati</taxon>
        <taxon>Planctomycetota</taxon>
        <taxon>Planctomycetia</taxon>
        <taxon>Gemmatales</taxon>
        <taxon>Gemmataceae</taxon>
        <taxon>Gemmata</taxon>
    </lineage>
</organism>
<dbReference type="GO" id="GO:0008233">
    <property type="term" value="F:peptidase activity"/>
    <property type="evidence" value="ECO:0007669"/>
    <property type="project" value="InterPro"/>
</dbReference>
<evidence type="ECO:0000313" key="5">
    <source>
        <dbReference type="Proteomes" id="UP000464178"/>
    </source>
</evidence>
<feature type="domain" description="Peptidase S49" evidence="3">
    <location>
        <begin position="136"/>
        <end position="285"/>
    </location>
</feature>
<evidence type="ECO:0000313" key="4">
    <source>
        <dbReference type="EMBL" id="VTR99228.1"/>
    </source>
</evidence>
<evidence type="ECO:0000256" key="2">
    <source>
        <dbReference type="SAM" id="MobiDB-lite"/>
    </source>
</evidence>
<proteinExistence type="inferred from homology"/>
<comment type="similarity">
    <text evidence="1">Belongs to the peptidase S49 family.</text>
</comment>
<dbReference type="EMBL" id="LR593886">
    <property type="protein sequence ID" value="VTR99228.1"/>
    <property type="molecule type" value="Genomic_DNA"/>
</dbReference>
<protein>
    <recommendedName>
        <fullName evidence="3">Peptidase S49 domain-containing protein</fullName>
    </recommendedName>
</protein>